<dbReference type="AlphaFoldDB" id="A0AAQ3TF60"/>
<gene>
    <name evidence="1" type="ORF">U9M48_020271</name>
</gene>
<evidence type="ECO:0000313" key="2">
    <source>
        <dbReference type="Proteomes" id="UP001341281"/>
    </source>
</evidence>
<dbReference type="EMBL" id="CP144748">
    <property type="protein sequence ID" value="WVZ71719.1"/>
    <property type="molecule type" value="Genomic_DNA"/>
</dbReference>
<dbReference type="Proteomes" id="UP001341281">
    <property type="component" value="Chromosome 04"/>
</dbReference>
<protein>
    <submittedName>
        <fullName evidence="1">Uncharacterized protein</fullName>
    </submittedName>
</protein>
<dbReference type="PANTHER" id="PTHR33026:SF7">
    <property type="entry name" value="OS03G0100275 PROTEIN"/>
    <property type="match status" value="1"/>
</dbReference>
<name>A0AAQ3TF60_PASNO</name>
<evidence type="ECO:0000313" key="1">
    <source>
        <dbReference type="EMBL" id="WVZ71719.1"/>
    </source>
</evidence>
<proteinExistence type="predicted"/>
<dbReference type="PANTHER" id="PTHR33026">
    <property type="entry name" value="OS06G0360600 PROTEIN"/>
    <property type="match status" value="1"/>
</dbReference>
<reference evidence="1 2" key="1">
    <citation type="submission" date="2024-02" db="EMBL/GenBank/DDBJ databases">
        <title>High-quality chromosome-scale genome assembly of Pensacola bahiagrass (Paspalum notatum Flugge var. saurae).</title>
        <authorList>
            <person name="Vega J.M."/>
            <person name="Podio M."/>
            <person name="Orjuela J."/>
            <person name="Siena L.A."/>
            <person name="Pessino S.C."/>
            <person name="Combes M.C."/>
            <person name="Mariac C."/>
            <person name="Albertini E."/>
            <person name="Pupilli F."/>
            <person name="Ortiz J.P.A."/>
            <person name="Leblanc O."/>
        </authorList>
    </citation>
    <scope>NUCLEOTIDE SEQUENCE [LARGE SCALE GENOMIC DNA]</scope>
    <source>
        <strain evidence="1">R1</strain>
        <tissue evidence="1">Leaf</tissue>
    </source>
</reference>
<accession>A0AAQ3TF60</accession>
<organism evidence="1 2">
    <name type="scientific">Paspalum notatum var. saurae</name>
    <dbReference type="NCBI Taxonomy" id="547442"/>
    <lineage>
        <taxon>Eukaryota</taxon>
        <taxon>Viridiplantae</taxon>
        <taxon>Streptophyta</taxon>
        <taxon>Embryophyta</taxon>
        <taxon>Tracheophyta</taxon>
        <taxon>Spermatophyta</taxon>
        <taxon>Magnoliopsida</taxon>
        <taxon>Liliopsida</taxon>
        <taxon>Poales</taxon>
        <taxon>Poaceae</taxon>
        <taxon>PACMAD clade</taxon>
        <taxon>Panicoideae</taxon>
        <taxon>Andropogonodae</taxon>
        <taxon>Paspaleae</taxon>
        <taxon>Paspalinae</taxon>
        <taxon>Paspalum</taxon>
    </lineage>
</organism>
<keyword evidence="2" id="KW-1185">Reference proteome</keyword>
<sequence>MPPPGYIGRAPAFTGAAPSRRVQWDWGREKRSANQVGFLLEKIGLLRCRGLTGVVLVSTFIRKALQPLRCRRFPMWEYTGVADPDRISGEELTPAEIRLRVIAITEGT</sequence>